<evidence type="ECO:0000313" key="3">
    <source>
        <dbReference type="Proteomes" id="UP000199441"/>
    </source>
</evidence>
<dbReference type="STRING" id="670155.SAMN04488001_0096"/>
<keyword evidence="3" id="KW-1185">Reference proteome</keyword>
<dbReference type="Proteomes" id="UP000199441">
    <property type="component" value="Unassembled WGS sequence"/>
</dbReference>
<feature type="domain" description="Autotransporter" evidence="1">
    <location>
        <begin position="648"/>
        <end position="961"/>
    </location>
</feature>
<dbReference type="RefSeq" id="WP_425283335.1">
    <property type="nucleotide sequence ID" value="NZ_FNOI01000010.1"/>
</dbReference>
<protein>
    <recommendedName>
        <fullName evidence="1">Autotransporter domain-containing protein</fullName>
    </recommendedName>
</protein>
<evidence type="ECO:0000259" key="1">
    <source>
        <dbReference type="PROSITE" id="PS51208"/>
    </source>
</evidence>
<dbReference type="PROSITE" id="PS51208">
    <property type="entry name" value="AUTOTRANSPORTER"/>
    <property type="match status" value="1"/>
</dbReference>
<dbReference type="SUPFAM" id="SSF103515">
    <property type="entry name" value="Autotransporter"/>
    <property type="match status" value="1"/>
</dbReference>
<reference evidence="3" key="1">
    <citation type="submission" date="2016-10" db="EMBL/GenBank/DDBJ databases">
        <authorList>
            <person name="Varghese N."/>
            <person name="Submissions S."/>
        </authorList>
    </citation>
    <scope>NUCLEOTIDE SEQUENCE [LARGE SCALE GENOMIC DNA]</scope>
    <source>
        <strain evidence="3">DSM 26922</strain>
    </source>
</reference>
<dbReference type="Gene3D" id="2.40.128.130">
    <property type="entry name" value="Autotransporter beta-domain"/>
    <property type="match status" value="1"/>
</dbReference>
<dbReference type="InterPro" id="IPR005546">
    <property type="entry name" value="Autotransporte_beta"/>
</dbReference>
<dbReference type="AlphaFoldDB" id="A0A1H3DCF3"/>
<sequence>VNSAGTLNTVSSNAGTLNVTDGTAGAITNTGTASVAGPASVGAVTNSSTFTNAGTVASIADNSAGTFVNSGTVTGTSNVTGGTVTNSGAMTGATTIGGSGQVDSTGTMGAVSNAGILNVNDGTAGAVTSTGTTLVGDGAGATATVASLDVDGGVTTVGTDGVVTGLTDIAAAGQVNSTGDLGDVTNAGTLNVDAGTADAVTNSGTANIDAGASTDAVANTGTLQVDGTIASLANSTAGGVATVSGTGIVSGASTNNGGTVNTAGTMAALDNQAGQVNVTGGTTGAVTNADDLNITGGAVDSVIQSAGDTTTGAAGTVTNDVTLNGGTLNNQGTIGGDVTTLAGTTSVNTGTVGGDVTNAGTLTSTSTIGGDLTNTSIAVVSGTVGGNVANTGAFDIAGTLGVGGGFANSGGGTFDVAAGETLTTGTGVTNAADAGVVNVEGIVNGGFTNAATNLVSNAGTFNGGLTNSGSIATTGGFTVGSGGFVNNGTVDMVNGSTADAINVAGGMSGTGIFNLDANLDSAAPGGLNSDTVVVTGGATTGDYVLNFNITSAGTPSIADPAVLVFDVDDTFGAAGNSYSFGASGLPPSGGQVVYGLIQNGNGDLSLAAQPNPGIGAIAGNVVLTQSLIGTVINRPSSPFVSGLAYEDDDSCGTGTWGRFVGGSAEVSGATANSVSNISSTVDAKYYGLQVGGDWGCFNGTFGGWDLAFGGIFGVNEGTTSQPVFAVNQNNATQVTNTVTSITDGDFRQTYAGLYLAAAKGALSADLQVRTEQTEYEFTNTAVVAGSGLGLTNSKLKTKALTVSGALSYAIPLQKEGWTFVPTAGFGLTQTKAATLTFDDGATLQTEDSSTAIGFVGGTLAKTFFGEDGTSATNVFATGTYYNDFGKERRSVYTDAGGATQNLTSENLGAYSELSFGVNYVKILDEGKIGPAKQLNASIRADGRFSGSVSSYGLTAQLRLQF</sequence>
<evidence type="ECO:0000313" key="2">
    <source>
        <dbReference type="EMBL" id="SDX63828.1"/>
    </source>
</evidence>
<feature type="non-terminal residue" evidence="2">
    <location>
        <position position="1"/>
    </location>
</feature>
<proteinExistence type="predicted"/>
<dbReference type="InterPro" id="IPR036709">
    <property type="entry name" value="Autotransporte_beta_dom_sf"/>
</dbReference>
<dbReference type="EMBL" id="FNOI01000010">
    <property type="protein sequence ID" value="SDX63828.1"/>
    <property type="molecule type" value="Genomic_DNA"/>
</dbReference>
<gene>
    <name evidence="2" type="ORF">SAMN04488001_0096</name>
</gene>
<organism evidence="2 3">
    <name type="scientific">Litoreibacter albidus</name>
    <dbReference type="NCBI Taxonomy" id="670155"/>
    <lineage>
        <taxon>Bacteria</taxon>
        <taxon>Pseudomonadati</taxon>
        <taxon>Pseudomonadota</taxon>
        <taxon>Alphaproteobacteria</taxon>
        <taxon>Rhodobacterales</taxon>
        <taxon>Roseobacteraceae</taxon>
        <taxon>Litoreibacter</taxon>
    </lineage>
</organism>
<accession>A0A1H3DCF3</accession>
<name>A0A1H3DCF3_9RHOB</name>